<dbReference type="SMART" id="SM00304">
    <property type="entry name" value="HAMP"/>
    <property type="match status" value="1"/>
</dbReference>
<dbReference type="InterPro" id="IPR043128">
    <property type="entry name" value="Rev_trsase/Diguanyl_cyclase"/>
</dbReference>
<dbReference type="InterPro" id="IPR000160">
    <property type="entry name" value="GGDEF_dom"/>
</dbReference>
<dbReference type="InterPro" id="IPR001633">
    <property type="entry name" value="EAL_dom"/>
</dbReference>
<dbReference type="GO" id="GO:0007165">
    <property type="term" value="P:signal transduction"/>
    <property type="evidence" value="ECO:0007669"/>
    <property type="project" value="InterPro"/>
</dbReference>
<dbReference type="SUPFAM" id="SSF141868">
    <property type="entry name" value="EAL domain-like"/>
    <property type="match status" value="1"/>
</dbReference>
<feature type="domain" description="HAMP" evidence="3">
    <location>
        <begin position="283"/>
        <end position="335"/>
    </location>
</feature>
<keyword evidence="1" id="KW-1133">Transmembrane helix</keyword>
<dbReference type="Gene3D" id="3.30.70.270">
    <property type="match status" value="1"/>
</dbReference>
<dbReference type="SUPFAM" id="SSF158472">
    <property type="entry name" value="HAMP domain-like"/>
    <property type="match status" value="1"/>
</dbReference>
<dbReference type="Proteomes" id="UP000032068">
    <property type="component" value="Unassembled WGS sequence"/>
</dbReference>
<dbReference type="SMART" id="SM00052">
    <property type="entry name" value="EAL"/>
    <property type="match status" value="1"/>
</dbReference>
<dbReference type="NCBIfam" id="TIGR00254">
    <property type="entry name" value="GGDEF"/>
    <property type="match status" value="1"/>
</dbReference>
<dbReference type="SUPFAM" id="SSF55073">
    <property type="entry name" value="Nucleotide cyclase"/>
    <property type="match status" value="1"/>
</dbReference>
<evidence type="ECO:0000256" key="1">
    <source>
        <dbReference type="SAM" id="Phobius"/>
    </source>
</evidence>
<evidence type="ECO:0000259" key="3">
    <source>
        <dbReference type="PROSITE" id="PS50885"/>
    </source>
</evidence>
<accession>A0A0D0KMU8</accession>
<dbReference type="PROSITE" id="PS50885">
    <property type="entry name" value="HAMP"/>
    <property type="match status" value="1"/>
</dbReference>
<dbReference type="RefSeq" id="WP_042555009.1">
    <property type="nucleotide sequence ID" value="NZ_JXQW01000044.1"/>
</dbReference>
<dbReference type="CDD" id="cd01948">
    <property type="entry name" value="EAL"/>
    <property type="match status" value="1"/>
</dbReference>
<name>A0A0D0KMU8_9PSED</name>
<dbReference type="EMBL" id="JXQW01000044">
    <property type="protein sequence ID" value="KIP98305.1"/>
    <property type="molecule type" value="Genomic_DNA"/>
</dbReference>
<dbReference type="AlphaFoldDB" id="A0A0D0KMU8"/>
<organism evidence="5 6">
    <name type="scientific">Pseudomonas fulva</name>
    <dbReference type="NCBI Taxonomy" id="47880"/>
    <lineage>
        <taxon>Bacteria</taxon>
        <taxon>Pseudomonadati</taxon>
        <taxon>Pseudomonadota</taxon>
        <taxon>Gammaproteobacteria</taxon>
        <taxon>Pseudomonadales</taxon>
        <taxon>Pseudomonadaceae</taxon>
        <taxon>Pseudomonas</taxon>
    </lineage>
</organism>
<feature type="transmembrane region" description="Helical" evidence="1">
    <location>
        <begin position="263"/>
        <end position="282"/>
    </location>
</feature>
<dbReference type="PROSITE" id="PS50887">
    <property type="entry name" value="GGDEF"/>
    <property type="match status" value="1"/>
</dbReference>
<reference evidence="5 6" key="1">
    <citation type="submission" date="2014-12" db="EMBL/GenBank/DDBJ databases">
        <title>16Stimator: statistical estimation of ribosomal gene copy numbers from draft genome assemblies.</title>
        <authorList>
            <person name="Perisin M.A."/>
            <person name="Vetter M."/>
            <person name="Gilbert J.A."/>
            <person name="Bergelson J."/>
        </authorList>
    </citation>
    <scope>NUCLEOTIDE SEQUENCE [LARGE SCALE GENOMIC DNA]</scope>
    <source>
        <strain evidence="5 6">MEJ086</strain>
    </source>
</reference>
<dbReference type="PANTHER" id="PTHR33121">
    <property type="entry name" value="CYCLIC DI-GMP PHOSPHODIESTERASE PDEF"/>
    <property type="match status" value="1"/>
</dbReference>
<evidence type="ECO:0000313" key="5">
    <source>
        <dbReference type="EMBL" id="KIP98305.1"/>
    </source>
</evidence>
<dbReference type="CDD" id="cd01949">
    <property type="entry name" value="GGDEF"/>
    <property type="match status" value="1"/>
</dbReference>
<proteinExistence type="predicted"/>
<dbReference type="GO" id="GO:0016020">
    <property type="term" value="C:membrane"/>
    <property type="evidence" value="ECO:0007669"/>
    <property type="project" value="InterPro"/>
</dbReference>
<keyword evidence="1" id="KW-0472">Membrane</keyword>
<keyword evidence="1" id="KW-0812">Transmembrane</keyword>
<dbReference type="SMART" id="SM00267">
    <property type="entry name" value="GGDEF"/>
    <property type="match status" value="1"/>
</dbReference>
<dbReference type="CDD" id="cd06225">
    <property type="entry name" value="HAMP"/>
    <property type="match status" value="1"/>
</dbReference>
<dbReference type="OrthoDB" id="9804951at2"/>
<evidence type="ECO:0000259" key="4">
    <source>
        <dbReference type="PROSITE" id="PS50887"/>
    </source>
</evidence>
<dbReference type="InterPro" id="IPR029787">
    <property type="entry name" value="Nucleotide_cyclase"/>
</dbReference>
<sequence length="768" mass="84011">MVRTSFQARIASVLILLLLVVIGALYFAVQAATTASIRTQAREQLDVGTSVFGQLLDVHSRQLRDAVQVLTTDFGFREAVASGDEATIRSALFNHGARINAGVVMMFDMDGKLTSSTLAPLSTARAEQINTQLGSQGQSFLMPFDGSIYLLVQATVSAPLPIARLVMGFAIDEGFARELNQLTHLELTLTGSMEGQPDVRVSTLDDMPMIAFEGDSGEVLHGGEPFLVQRLVLASGDGFRVQALLQRSLEQARGSVAALNRKILFIAVAALLASLVGALLLARSLSQPIRRLAGAAERVGQGDYEVPLALDRADELGSLAKAFQSMQQGVAERERQLAHNALHDPLTGLPNRNLALERLGSAISAQRHIALLYLGIGNFRTVSESCEAGGTDRVMQQLANRLKAALRPADSLARMVGDEFVLLLEGSDMEGAVATADRVQQLSMKPFRVDNLDIALDCRIGIAAYPADGSTPEELLRRAAIAMQDAGHLAGRIQLYESGRDVAQQRQVQLIRDLRRAAHQDELLLHYQPKLDIRNPGRIQAEGLLRWQHPQFGMVSPGEFIPLAERTGSIQMLTAWVIEEGIRQLQEWRQRGQVVQLSLNISTEDLIDAELPTRVGRLLTHYQIPGSQLIFEITESGVMLNPAVALQVLHGLREKGIGLSVDDFGTGYSSLAQLKRMPVQELKIDQTFIRDLHDTSEDAVIVRSTIEMSHSLGLKVVAEGVELQRSLDLLEHWHCDSVQGYLISRPLAAQAFEAWMQRPLTSPVSLVY</sequence>
<dbReference type="Gene3D" id="3.20.20.450">
    <property type="entry name" value="EAL domain"/>
    <property type="match status" value="1"/>
</dbReference>
<feature type="domain" description="GGDEF" evidence="4">
    <location>
        <begin position="367"/>
        <end position="500"/>
    </location>
</feature>
<dbReference type="Pfam" id="PF00563">
    <property type="entry name" value="EAL"/>
    <property type="match status" value="1"/>
</dbReference>
<dbReference type="InterPro" id="IPR035919">
    <property type="entry name" value="EAL_sf"/>
</dbReference>
<evidence type="ECO:0000313" key="6">
    <source>
        <dbReference type="Proteomes" id="UP000032068"/>
    </source>
</evidence>
<dbReference type="GO" id="GO:0071111">
    <property type="term" value="F:cyclic-guanylate-specific phosphodiesterase activity"/>
    <property type="evidence" value="ECO:0007669"/>
    <property type="project" value="InterPro"/>
</dbReference>
<dbReference type="InterPro" id="IPR050706">
    <property type="entry name" value="Cyclic-di-GMP_PDE-like"/>
</dbReference>
<comment type="caution">
    <text evidence="5">The sequence shown here is derived from an EMBL/GenBank/DDBJ whole genome shotgun (WGS) entry which is preliminary data.</text>
</comment>
<dbReference type="PROSITE" id="PS50883">
    <property type="entry name" value="EAL"/>
    <property type="match status" value="1"/>
</dbReference>
<feature type="domain" description="EAL" evidence="2">
    <location>
        <begin position="507"/>
        <end position="760"/>
    </location>
</feature>
<gene>
    <name evidence="5" type="ORF">RU08_16870</name>
</gene>
<protein>
    <submittedName>
        <fullName evidence="5">DeoR faimly transcriptional regulator</fullName>
    </submittedName>
</protein>
<dbReference type="Gene3D" id="6.10.340.10">
    <property type="match status" value="1"/>
</dbReference>
<dbReference type="InterPro" id="IPR003660">
    <property type="entry name" value="HAMP_dom"/>
</dbReference>
<dbReference type="PANTHER" id="PTHR33121:SF71">
    <property type="entry name" value="OXYGEN SENSOR PROTEIN DOSP"/>
    <property type="match status" value="1"/>
</dbReference>
<evidence type="ECO:0000259" key="2">
    <source>
        <dbReference type="PROSITE" id="PS50883"/>
    </source>
</evidence>
<dbReference type="Pfam" id="PF00990">
    <property type="entry name" value="GGDEF"/>
    <property type="match status" value="1"/>
</dbReference>
<dbReference type="Pfam" id="PF00672">
    <property type="entry name" value="HAMP"/>
    <property type="match status" value="1"/>
</dbReference>